<accession>A0A1X9IAH9</accession>
<protein>
    <submittedName>
        <fullName evidence="2">Structral protein</fullName>
    </submittedName>
</protein>
<dbReference type="EMBL" id="KX241618">
    <property type="protein sequence ID" value="ANT45269.1"/>
    <property type="molecule type" value="Genomic_DNA"/>
</dbReference>
<feature type="domain" description="Tip attachment protein J" evidence="1">
    <location>
        <begin position="348"/>
        <end position="515"/>
    </location>
</feature>
<organism evidence="2 3">
    <name type="scientific">Xanthomonas phage Xoo-sp2</name>
    <dbReference type="NCBI Taxonomy" id="1852622"/>
    <lineage>
        <taxon>Viruses</taxon>
        <taxon>Duplodnaviria</taxon>
        <taxon>Heunggongvirae</taxon>
        <taxon>Uroviricota</taxon>
        <taxon>Caudoviricetes</taxon>
        <taxon>Mesyanzhinovviridae</taxon>
        <taxon>Bradleyvirinae</taxon>
        <taxon>Xooduovirus</taxon>
        <taxon>Xooduovirus Xoosp2</taxon>
    </lineage>
</organism>
<proteinExistence type="predicted"/>
<name>A0A1X9IAH9_9CAUD</name>
<reference evidence="2 3" key="1">
    <citation type="submission" date="2016-05" db="EMBL/GenBank/DDBJ databases">
        <title>A Novel Xanthomonas Oryzae pv. Oryzae Phage Xoo-sp2 as Possible Biocontrol Agent in Plant.</title>
        <authorList>
            <person name="Dong Z."/>
            <person name="Liu J."/>
            <person name="Peng D."/>
        </authorList>
    </citation>
    <scope>NUCLEOTIDE SEQUENCE [LARGE SCALE GENOMIC DNA]</scope>
</reference>
<evidence type="ECO:0000259" key="1">
    <source>
        <dbReference type="Pfam" id="PF13550"/>
    </source>
</evidence>
<dbReference type="SUPFAM" id="SSF49899">
    <property type="entry name" value="Concanavalin A-like lectins/glucanases"/>
    <property type="match status" value="1"/>
</dbReference>
<evidence type="ECO:0000313" key="2">
    <source>
        <dbReference type="EMBL" id="ANT45269.1"/>
    </source>
</evidence>
<keyword evidence="3" id="KW-1185">Reference proteome</keyword>
<evidence type="ECO:0000313" key="3">
    <source>
        <dbReference type="Proteomes" id="UP000223047"/>
    </source>
</evidence>
<dbReference type="Pfam" id="PF13550">
    <property type="entry name" value="Phage-tail_3"/>
    <property type="match status" value="1"/>
</dbReference>
<dbReference type="Proteomes" id="UP000223047">
    <property type="component" value="Segment"/>
</dbReference>
<dbReference type="InterPro" id="IPR013320">
    <property type="entry name" value="ConA-like_dom_sf"/>
</dbReference>
<gene>
    <name evidence="2" type="ORF">Xoosp2_47</name>
</gene>
<dbReference type="InterPro" id="IPR032876">
    <property type="entry name" value="J_dom"/>
</dbReference>
<sequence length="1399" mass="151414">MGSSKKVTVGYKYYLGMHLILCHGPADSLRRITVDGRIAWIGVNEGGRVNVANEGLFGGEQREGGVSGACDLEMGRPDQGRNDYLIGQLGADLPAFRGVVGFVMRQAYLGLNPYLKRWGFRLQRIHVRQNGLPQWYDEKAEISTLVPTILDEPWQYQVLPYHSNPGYDNIAIPTSGWQGEAVLPFTDSNVWLYPTPPGWPTVDRSVVWIKKTVHNVPAGLVIQARADNGCLLWVNGAYIGASNRDNAPIPSNNNYPVEFTVPASGTYEVVVKAYTEDSTGDQAGNYLSITLADVPNGGDMNPAHIIRECLTDPDWGMGYQDADVDDDAFMAAADKLYTEGMGMSLLWDRQMPIEDFVMEVVKHINASVYVDRSTGKFVLKLIRDDYDKDDLLVIDEDNISKVENATRPTTGELVNSISVVYWDAQTGENASVTVQDQALIQMQGSVVNTTLQFPGFTNATIASKVALRSLRSLSTPLLSCTVYADRTASKLNVGDVFRLTWPDLEIDDLVMRVAALAFGDGKSNTVKITCIEDSFAFPETATVVPDVPGWENPSQPATPSPHRLPFESPYYELVQTLGQSDVDGMLLESPDAALLMAAASAPPGGIQAVVSANAGAGFEDVAALDFCPYATLQTDMDALTTEVTFSDGVDLDLVAVGTIVRIGEEECRVDAIDVGTSTLTVGRGCLDTPPIPHSVGEGIFFWDVYNAVDQTEYVLGETVQVKILPTTGGGALDPGAAPTDSVTFEGRPIRPYPPGDFKINGVSYPVGPLDHTLAFTWVDRDRRQQTSGEIIDHFDPDPIGPESGTTYRLRAIKDGITLVHDEEPVSSGVTWEPEETATYTVMIDAVRGGRYSYRPARHTFDYLADLPDDVMAGRILDKLVHWWALNETSGATFKDSHGGMDLTLFNNASTGVTYSRASLRTGGPTCVQFSGNGGAFQWGNPEWWVKQLDVSLVAWSKPMEANYANNRPLVCDSPASDSSEAINQRLQWWYGNTAGTANLMGAFWEYGVGTNYTPPNGNTVHDTAAHMFSFTRVGATSTVAYSRDGVPDGGGAYATAPTGGNSVDSRFSLGNVPANSANSGNADNNPVRADMQDVQAYRTPLTNDELDWLYNGGAGRSYADIWTLSTRTRLWTPQQLGRKVVWFKSDHEDNHESVAGYVDRVANLTGFPAGTPYSNAAANQFRNDLTTLNGRKVLTGNGSTNCNGHFVFPNTKYRWKAVNGSTIVYVGKAVTAKPSGSAQTLDLLQTRDGSNGHLHGIYCNDSTGGQAVTNGGRRLTSDSYASSTASIVRTNWNIIGCTNNYADGTSRIKLNGGTEAVSGVVYTTGVTSTADKGDNFGVGGQAYGTSERSLNSEFAEVLVIDGLLTATEWEKLEGYLAHQWGLTANLPSGHPYKSSPPTI</sequence>